<dbReference type="GO" id="GO:0004252">
    <property type="term" value="F:serine-type endopeptidase activity"/>
    <property type="evidence" value="ECO:0007669"/>
    <property type="project" value="UniProtKB-UniRule"/>
</dbReference>
<sequence>MKIPRIAIIDSGISSDQKDSVYKINVLGKCRSHIDKIGHGSVIAQIIKNYSPNVLIRCIKITDDDEIQEEFLCQALKLLLDDLDVDIVNISMGIVVSEMLDEISDLCLQLRSKGVVIVSAFDNDGAMSYPAALPFVIGVDTSHRCKLINQYEFVQSDIINLRAFSEVLHIKIGNKVFSVSGTSYACAIMTAKVAELLYSGNVDAANILHKLEEDAAYVFEKKEYEDVPEMPNINKAIIFPFNKEMNALLANQDLLNFEVVDIFDPVQLGNIGRRLSDILIGDMEKDFSIKNIFKADWSLDFDGVILGHTREISETLNFDFKDYIVKQCIKYNKILYSFDNVIAPKELTYYVPQVLDINVPNNRFGKLYQVHCPVLGVFGTSSKQGKFSLQLKLRRQFLNSNYKLSQIGTEPSSLLFGMDAVYPSGYDGIIPKKSQDSILVLNDILNKIVVADTDIALVGAQSGANVYSCQNISLFPLETFNLLLATQPDAILLCVNTYDDDEYIYRTIMILENMINTYVIALVVSPVAHKYIDSGLSRQTFQEEKSKVKNFMKHLEEQFKKKVFMLDFEDDTSDIFEYCIKTLGEGSIGDDL</sequence>
<dbReference type="Gene3D" id="3.40.50.200">
    <property type="entry name" value="Peptidase S8/S53 domain"/>
    <property type="match status" value="1"/>
</dbReference>
<protein>
    <submittedName>
        <fullName evidence="2">Uncharacterized protein</fullName>
    </submittedName>
</protein>
<reference evidence="2 3" key="1">
    <citation type="submission" date="2018-01" db="EMBL/GenBank/DDBJ databases">
        <authorList>
            <person name="Gaut B.S."/>
            <person name="Morton B.R."/>
            <person name="Clegg M.T."/>
            <person name="Duvall M.R."/>
        </authorList>
    </citation>
    <scope>NUCLEOTIDE SEQUENCE [LARGE SCALE GENOMIC DNA]</scope>
    <source>
        <strain evidence="2">GP69</strain>
    </source>
</reference>
<accession>A0A2K4ZK24</accession>
<feature type="active site" description="Charge relay system" evidence="1">
    <location>
        <position position="183"/>
    </location>
</feature>
<organism evidence="2 3">
    <name type="scientific">Acetatifactor muris</name>
    <dbReference type="NCBI Taxonomy" id="879566"/>
    <lineage>
        <taxon>Bacteria</taxon>
        <taxon>Bacillati</taxon>
        <taxon>Bacillota</taxon>
        <taxon>Clostridia</taxon>
        <taxon>Lachnospirales</taxon>
        <taxon>Lachnospiraceae</taxon>
        <taxon>Acetatifactor</taxon>
    </lineage>
</organism>
<keyword evidence="1" id="KW-0378">Hydrolase</keyword>
<gene>
    <name evidence="2" type="ORF">AMURIS_03552</name>
</gene>
<feature type="active site" description="Charge relay system" evidence="1">
    <location>
        <position position="10"/>
    </location>
</feature>
<evidence type="ECO:0000313" key="2">
    <source>
        <dbReference type="EMBL" id="SOY30821.1"/>
    </source>
</evidence>
<comment type="similarity">
    <text evidence="1">Belongs to the peptidase S8 family.</text>
</comment>
<feature type="active site" description="Charge relay system" evidence="1">
    <location>
        <position position="39"/>
    </location>
</feature>
<dbReference type="Gene3D" id="3.40.50.300">
    <property type="entry name" value="P-loop containing nucleotide triphosphate hydrolases"/>
    <property type="match status" value="1"/>
</dbReference>
<keyword evidence="1" id="KW-0645">Protease</keyword>
<dbReference type="PROSITE" id="PS51892">
    <property type="entry name" value="SUBTILASE"/>
    <property type="match status" value="1"/>
</dbReference>
<dbReference type="RefSeq" id="WP_103240831.1">
    <property type="nucleotide sequence ID" value="NZ_JANJZD010000019.1"/>
</dbReference>
<name>A0A2K4ZK24_9FIRM</name>
<dbReference type="GO" id="GO:0006508">
    <property type="term" value="P:proteolysis"/>
    <property type="evidence" value="ECO:0007669"/>
    <property type="project" value="UniProtKB-KW"/>
</dbReference>
<proteinExistence type="inferred from homology"/>
<dbReference type="SUPFAM" id="SSF52540">
    <property type="entry name" value="P-loop containing nucleoside triphosphate hydrolases"/>
    <property type="match status" value="1"/>
</dbReference>
<dbReference type="InterPro" id="IPR036852">
    <property type="entry name" value="Peptidase_S8/S53_dom_sf"/>
</dbReference>
<keyword evidence="1" id="KW-0720">Serine protease</keyword>
<keyword evidence="3" id="KW-1185">Reference proteome</keyword>
<dbReference type="SUPFAM" id="SSF52743">
    <property type="entry name" value="Subtilisin-like"/>
    <property type="match status" value="1"/>
</dbReference>
<dbReference type="OrthoDB" id="184152at2"/>
<dbReference type="InterPro" id="IPR027417">
    <property type="entry name" value="P-loop_NTPase"/>
</dbReference>
<evidence type="ECO:0000256" key="1">
    <source>
        <dbReference type="PROSITE-ProRule" id="PRU01240"/>
    </source>
</evidence>
<evidence type="ECO:0000313" key="3">
    <source>
        <dbReference type="Proteomes" id="UP000236311"/>
    </source>
</evidence>
<dbReference type="AlphaFoldDB" id="A0A2K4ZK24"/>
<dbReference type="Proteomes" id="UP000236311">
    <property type="component" value="Unassembled WGS sequence"/>
</dbReference>
<dbReference type="EMBL" id="OFSM01000019">
    <property type="protein sequence ID" value="SOY30821.1"/>
    <property type="molecule type" value="Genomic_DNA"/>
</dbReference>